<dbReference type="Proteomes" id="UP000807504">
    <property type="component" value="Unassembled WGS sequence"/>
</dbReference>
<accession>A0A8T0FRQ7</accession>
<organism evidence="2 3">
    <name type="scientific">Argiope bruennichi</name>
    <name type="common">Wasp spider</name>
    <name type="synonym">Aranea bruennichi</name>
    <dbReference type="NCBI Taxonomy" id="94029"/>
    <lineage>
        <taxon>Eukaryota</taxon>
        <taxon>Metazoa</taxon>
        <taxon>Ecdysozoa</taxon>
        <taxon>Arthropoda</taxon>
        <taxon>Chelicerata</taxon>
        <taxon>Arachnida</taxon>
        <taxon>Araneae</taxon>
        <taxon>Araneomorphae</taxon>
        <taxon>Entelegynae</taxon>
        <taxon>Araneoidea</taxon>
        <taxon>Araneidae</taxon>
        <taxon>Argiope</taxon>
    </lineage>
</organism>
<dbReference type="EMBL" id="JABXBU010000003">
    <property type="protein sequence ID" value="KAF8793312.1"/>
    <property type="molecule type" value="Genomic_DNA"/>
</dbReference>
<feature type="region of interest" description="Disordered" evidence="1">
    <location>
        <begin position="161"/>
        <end position="216"/>
    </location>
</feature>
<evidence type="ECO:0000313" key="2">
    <source>
        <dbReference type="EMBL" id="KAF8793312.1"/>
    </source>
</evidence>
<comment type="caution">
    <text evidence="2">The sequence shown here is derived from an EMBL/GenBank/DDBJ whole genome shotgun (WGS) entry which is preliminary data.</text>
</comment>
<gene>
    <name evidence="2" type="ORF">HNY73_004807</name>
</gene>
<dbReference type="AlphaFoldDB" id="A0A8T0FRQ7"/>
<evidence type="ECO:0000256" key="1">
    <source>
        <dbReference type="SAM" id="MobiDB-lite"/>
    </source>
</evidence>
<reference evidence="2" key="2">
    <citation type="submission" date="2020-06" db="EMBL/GenBank/DDBJ databases">
        <authorList>
            <person name="Sheffer M."/>
        </authorList>
    </citation>
    <scope>NUCLEOTIDE SEQUENCE</scope>
</reference>
<proteinExistence type="predicted"/>
<reference evidence="2" key="1">
    <citation type="journal article" date="2020" name="bioRxiv">
        <title>Chromosome-level reference genome of the European wasp spider Argiope bruennichi: a resource for studies on range expansion and evolutionary adaptation.</title>
        <authorList>
            <person name="Sheffer M.M."/>
            <person name="Hoppe A."/>
            <person name="Krehenwinkel H."/>
            <person name="Uhl G."/>
            <person name="Kuss A.W."/>
            <person name="Jensen L."/>
            <person name="Jensen C."/>
            <person name="Gillespie R.G."/>
            <person name="Hoff K.J."/>
            <person name="Prost S."/>
        </authorList>
    </citation>
    <scope>NUCLEOTIDE SEQUENCE</scope>
</reference>
<evidence type="ECO:0000313" key="3">
    <source>
        <dbReference type="Proteomes" id="UP000807504"/>
    </source>
</evidence>
<sequence length="275" mass="32518">MTVARIFARMTDRSVQTCPSTVVPVFYGFISLLWQGVNNEERGQLLGYIEARTLWECVRGCPGIRTYRWWNYDAKALNNCSPNPFFAPSSHPDCDWTRTGLCVIKRKYAIQFPWRAVFFGPGMNLSIRKDIHPLKEGIVYFCATRNQLSKELKRLVKETEQKEMKRSMKETEQEELKRPVKETGQKELKRPVKKTEQEELKRPVKKTEQEELKRPVKTEQKELKKLVKETEQEELKRPVKTEQKELKKLVKETEQKEFKILEQETKLIIIAFNLH</sequence>
<name>A0A8T0FRQ7_ARGBR</name>
<keyword evidence="3" id="KW-1185">Reference proteome</keyword>
<protein>
    <submittedName>
        <fullName evidence="2">Reticulocyte-binding protein 2 like protein</fullName>
    </submittedName>
</protein>